<name>K7Z5R0_9PROT</name>
<reference evidence="1 2" key="1">
    <citation type="journal article" date="2012" name="Proc. Natl. Acad. Sci. U.S.A.">
        <title>Genome streamlining and chemical defense in a coral reef symbiosis.</title>
        <authorList>
            <person name="Kwan J.C."/>
            <person name="Donia M.S."/>
            <person name="Han A.W."/>
            <person name="Hirose E."/>
            <person name="Haygood M.G."/>
            <person name="Schmidt E.W."/>
        </authorList>
    </citation>
    <scope>NUCLEOTIDE SEQUENCE [LARGE SCALE GENOMIC DNA]</scope>
    <source>
        <strain evidence="1 2">L2</strain>
    </source>
</reference>
<accession>K7Z5R0</accession>
<dbReference type="KEGG" id="thal:A1OE_1234"/>
<keyword evidence="2" id="KW-1185">Reference proteome</keyword>
<proteinExistence type="predicted"/>
<evidence type="ECO:0000313" key="1">
    <source>
        <dbReference type="EMBL" id="AFX99408.1"/>
    </source>
</evidence>
<dbReference type="AlphaFoldDB" id="K7Z5R0"/>
<organism evidence="1 2">
    <name type="scientific">Candidatus Endolissoclinum faulkneri L2</name>
    <dbReference type="NCBI Taxonomy" id="1193729"/>
    <lineage>
        <taxon>Bacteria</taxon>
        <taxon>Pseudomonadati</taxon>
        <taxon>Pseudomonadota</taxon>
        <taxon>Alphaproteobacteria</taxon>
        <taxon>Rhodospirillales</taxon>
        <taxon>Rhodospirillaceae</taxon>
        <taxon>Candidatus Endolissoclinum</taxon>
    </lineage>
</organism>
<gene>
    <name evidence="1" type="ORF">A1OE_1234</name>
</gene>
<dbReference type="Proteomes" id="UP000010077">
    <property type="component" value="Chromosome"/>
</dbReference>
<dbReference type="HOGENOM" id="CLU_3197416_0_0_5"/>
<protein>
    <submittedName>
        <fullName evidence="1">Uncharacterized protein</fullName>
    </submittedName>
</protein>
<sequence>MRIIKVFIYINNKYFFSSLLLRLTKDVQCSSKSKLKICKKFKYKN</sequence>
<dbReference type="EMBL" id="CP003539">
    <property type="protein sequence ID" value="AFX99408.1"/>
    <property type="molecule type" value="Genomic_DNA"/>
</dbReference>
<evidence type="ECO:0000313" key="2">
    <source>
        <dbReference type="Proteomes" id="UP000010077"/>
    </source>
</evidence>